<evidence type="ECO:0000256" key="2">
    <source>
        <dbReference type="ARBA" id="ARBA00010617"/>
    </source>
</evidence>
<dbReference type="InterPro" id="IPR017972">
    <property type="entry name" value="Cyt_P450_CS"/>
</dbReference>
<proteinExistence type="evidence at transcript level"/>
<dbReference type="GO" id="GO:0016705">
    <property type="term" value="F:oxidoreductase activity, acting on paired donors, with incorporation or reduction of molecular oxygen"/>
    <property type="evidence" value="ECO:0007669"/>
    <property type="project" value="InterPro"/>
</dbReference>
<comment type="similarity">
    <text evidence="2 9">Belongs to the cytochrome P450 family.</text>
</comment>
<dbReference type="InterPro" id="IPR002401">
    <property type="entry name" value="Cyt_P450_E_grp-I"/>
</dbReference>
<dbReference type="GO" id="GO:0005506">
    <property type="term" value="F:iron ion binding"/>
    <property type="evidence" value="ECO:0007669"/>
    <property type="project" value="InterPro"/>
</dbReference>
<accession>A0A0C5C1H5</accession>
<feature type="binding site" description="axial binding residue" evidence="8">
    <location>
        <position position="453"/>
    </location>
    <ligand>
        <name>heme</name>
        <dbReference type="ChEBI" id="CHEBI:30413"/>
    </ligand>
    <ligandPart>
        <name>Fe</name>
        <dbReference type="ChEBI" id="CHEBI:18248"/>
    </ligandPart>
</feature>
<protein>
    <submittedName>
        <fullName evidence="10">Cytochrome P450 monooxygenase CYP333B28</fullName>
    </submittedName>
</protein>
<evidence type="ECO:0000256" key="9">
    <source>
        <dbReference type="RuleBase" id="RU000461"/>
    </source>
</evidence>
<evidence type="ECO:0000313" key="10">
    <source>
        <dbReference type="EMBL" id="AJN91161.1"/>
    </source>
</evidence>
<evidence type="ECO:0000256" key="3">
    <source>
        <dbReference type="ARBA" id="ARBA00022617"/>
    </source>
</evidence>
<dbReference type="GO" id="GO:0004497">
    <property type="term" value="F:monooxygenase activity"/>
    <property type="evidence" value="ECO:0007669"/>
    <property type="project" value="UniProtKB-KW"/>
</dbReference>
<keyword evidence="7 9" id="KW-0503">Monooxygenase</keyword>
<dbReference type="FunFam" id="1.10.630.10:FF:000006">
    <property type="entry name" value="Cytochrome P450 302a1, mitochondrial"/>
    <property type="match status" value="1"/>
</dbReference>
<evidence type="ECO:0000256" key="7">
    <source>
        <dbReference type="ARBA" id="ARBA00023033"/>
    </source>
</evidence>
<comment type="cofactor">
    <cofactor evidence="1 8">
        <name>heme</name>
        <dbReference type="ChEBI" id="CHEBI:30413"/>
    </cofactor>
</comment>
<evidence type="ECO:0000256" key="5">
    <source>
        <dbReference type="ARBA" id="ARBA00023002"/>
    </source>
</evidence>
<dbReference type="SUPFAM" id="SSF48264">
    <property type="entry name" value="Cytochrome P450"/>
    <property type="match status" value="1"/>
</dbReference>
<evidence type="ECO:0000256" key="1">
    <source>
        <dbReference type="ARBA" id="ARBA00001971"/>
    </source>
</evidence>
<evidence type="ECO:0000256" key="4">
    <source>
        <dbReference type="ARBA" id="ARBA00022723"/>
    </source>
</evidence>
<reference evidence="10" key="1">
    <citation type="submission" date="2014-10" db="EMBL/GenBank/DDBJ databases">
        <title>Identification of cytochrome P450 monooxygenase genes in the rice leaffolder, Cnaphalocrocis medinalis.</title>
        <authorList>
            <person name="Liu S."/>
        </authorList>
    </citation>
    <scope>NUCLEOTIDE SEQUENCE</scope>
    <source>
        <strain evidence="10">HF</strain>
    </source>
</reference>
<organism evidence="10">
    <name type="scientific">Cnaphalocrocis medinalis</name>
    <name type="common">Rice leaffolder moth</name>
    <dbReference type="NCBI Taxonomy" id="437488"/>
    <lineage>
        <taxon>Eukaryota</taxon>
        <taxon>Metazoa</taxon>
        <taxon>Ecdysozoa</taxon>
        <taxon>Arthropoda</taxon>
        <taxon>Hexapoda</taxon>
        <taxon>Insecta</taxon>
        <taxon>Pterygota</taxon>
        <taxon>Neoptera</taxon>
        <taxon>Endopterygota</taxon>
        <taxon>Lepidoptera</taxon>
        <taxon>Glossata</taxon>
        <taxon>Ditrysia</taxon>
        <taxon>Pyraloidea</taxon>
        <taxon>Crambidae</taxon>
        <taxon>Pyraustinae</taxon>
        <taxon>Cnaphalocrocis</taxon>
    </lineage>
</organism>
<dbReference type="PRINTS" id="PR00463">
    <property type="entry name" value="EP450I"/>
</dbReference>
<keyword evidence="3 8" id="KW-0349">Heme</keyword>
<keyword evidence="6 8" id="KW-0408">Iron</keyword>
<keyword evidence="4 8" id="KW-0479">Metal-binding</keyword>
<dbReference type="PROSITE" id="PS00086">
    <property type="entry name" value="CYTOCHROME_P450"/>
    <property type="match status" value="1"/>
</dbReference>
<keyword evidence="5 9" id="KW-0560">Oxidoreductase</keyword>
<dbReference type="CDD" id="cd11054">
    <property type="entry name" value="CYP24A1-like"/>
    <property type="match status" value="1"/>
</dbReference>
<dbReference type="InterPro" id="IPR036396">
    <property type="entry name" value="Cyt_P450_sf"/>
</dbReference>
<dbReference type="EMBL" id="KP001116">
    <property type="protein sequence ID" value="AJN91161.1"/>
    <property type="molecule type" value="mRNA"/>
</dbReference>
<dbReference type="Pfam" id="PF00067">
    <property type="entry name" value="p450"/>
    <property type="match status" value="1"/>
</dbReference>
<dbReference type="GO" id="GO:0020037">
    <property type="term" value="F:heme binding"/>
    <property type="evidence" value="ECO:0007669"/>
    <property type="project" value="InterPro"/>
</dbReference>
<evidence type="ECO:0000256" key="6">
    <source>
        <dbReference type="ARBA" id="ARBA00023004"/>
    </source>
</evidence>
<dbReference type="InterPro" id="IPR001128">
    <property type="entry name" value="Cyt_P450"/>
</dbReference>
<sequence length="504" mass="58033">MAAFKLKPLFSLTSVSKNFFRTVAACPATDISQLKPWSEVPGPSSLPFIGQMHHFFPKGEFYELIEKPSELFTKMLDRYGTIVKMKGNFGMADGVLLFDPEASAQVLRSENWFPVRPGFESLDYYRKHKKENKGTNGLLTDQGEAWKQFRSTVNPPLLQPKTIRLYSAVLDEVAQDMVTRMKSLRDADNRIQGKFDMEMNVWSLESIGVVALGRRLNCFNRVLPPDSPEMKLIQLVHDIFKMANELDFKPSLWRYYSTRKFRKAMKMYKEQEDTARYFVDKTIEELQKQGGKKSDDEKGVLEKLLEINKDVAVIMASDMLFAGVDTTSNTITATLYLLALNQEKQDKLREELSSQQEKRPYLKACLKESLRMMPVVAGNARTIDKEYNILGYHVPKGTQVSFLHQCMSMMEEYYPRPKEYLPERWIVPKDDPLYHGNAHPFAYMPFGFGVRSCIGRRIAELELESFLARLIQNFKVEWDGPPVNVTSASLNYIVGPFNFIFKDV</sequence>
<dbReference type="PANTHER" id="PTHR24279">
    <property type="entry name" value="CYTOCHROME P450"/>
    <property type="match status" value="1"/>
</dbReference>
<evidence type="ECO:0000256" key="8">
    <source>
        <dbReference type="PIRSR" id="PIRSR602401-1"/>
    </source>
</evidence>
<dbReference type="Gene3D" id="1.10.630.10">
    <property type="entry name" value="Cytochrome P450"/>
    <property type="match status" value="1"/>
</dbReference>
<dbReference type="AlphaFoldDB" id="A0A0C5C1H5"/>
<name>A0A0C5C1H5_CNAME</name>
<dbReference type="PANTHER" id="PTHR24279:SF120">
    <property type="entry name" value="CYTOCHROME P450"/>
    <property type="match status" value="1"/>
</dbReference>
<dbReference type="InterPro" id="IPR050479">
    <property type="entry name" value="CYP11_CYP27_families"/>
</dbReference>
<dbReference type="PRINTS" id="PR00385">
    <property type="entry name" value="P450"/>
</dbReference>